<dbReference type="OrthoDB" id="2518395at2759"/>
<reference evidence="1" key="1">
    <citation type="submission" date="2021-03" db="EMBL/GenBank/DDBJ databases">
        <title>Draft genome sequence of rust myrtle Austropuccinia psidii MF-1, a brazilian biotype.</title>
        <authorList>
            <person name="Quecine M.C."/>
            <person name="Pachon D.M.R."/>
            <person name="Bonatelli M.L."/>
            <person name="Correr F.H."/>
            <person name="Franceschini L.M."/>
            <person name="Leite T.F."/>
            <person name="Margarido G.R.A."/>
            <person name="Almeida C.A."/>
            <person name="Ferrarezi J.A."/>
            <person name="Labate C.A."/>
        </authorList>
    </citation>
    <scope>NUCLEOTIDE SEQUENCE</scope>
    <source>
        <strain evidence="1">MF-1</strain>
    </source>
</reference>
<comment type="caution">
    <text evidence="1">The sequence shown here is derived from an EMBL/GenBank/DDBJ whole genome shotgun (WGS) entry which is preliminary data.</text>
</comment>
<accession>A0A9Q3PAM4</accession>
<proteinExistence type="predicted"/>
<evidence type="ECO:0000313" key="2">
    <source>
        <dbReference type="Proteomes" id="UP000765509"/>
    </source>
</evidence>
<evidence type="ECO:0008006" key="3">
    <source>
        <dbReference type="Google" id="ProtNLM"/>
    </source>
</evidence>
<dbReference type="AlphaFoldDB" id="A0A9Q3PAM4"/>
<evidence type="ECO:0000313" key="1">
    <source>
        <dbReference type="EMBL" id="MBW0552741.1"/>
    </source>
</evidence>
<organism evidence="1 2">
    <name type="scientific">Austropuccinia psidii MF-1</name>
    <dbReference type="NCBI Taxonomy" id="1389203"/>
    <lineage>
        <taxon>Eukaryota</taxon>
        <taxon>Fungi</taxon>
        <taxon>Dikarya</taxon>
        <taxon>Basidiomycota</taxon>
        <taxon>Pucciniomycotina</taxon>
        <taxon>Pucciniomycetes</taxon>
        <taxon>Pucciniales</taxon>
        <taxon>Sphaerophragmiaceae</taxon>
        <taxon>Austropuccinia</taxon>
    </lineage>
</organism>
<dbReference type="Proteomes" id="UP000765509">
    <property type="component" value="Unassembled WGS sequence"/>
</dbReference>
<sequence length="143" mass="16315">MLTFTHSGNGWIFYDPASRHIFQASSAVLLKYQALPRLLTSRKAKLEYIINNLHLGKVPISEITEEQDKAVRHLLVNSDIQIPKTLKHALGSPFASDWNNTEMLELDNFKKHDVWEQISPSKGMKVLGGKWVFDIKWKADGTI</sequence>
<name>A0A9Q3PAM4_9BASI</name>
<dbReference type="EMBL" id="AVOT02059005">
    <property type="protein sequence ID" value="MBW0552741.1"/>
    <property type="molecule type" value="Genomic_DNA"/>
</dbReference>
<protein>
    <recommendedName>
        <fullName evidence="3">Reverse transcriptase Ty1/copia-type domain-containing protein</fullName>
    </recommendedName>
</protein>
<gene>
    <name evidence="1" type="ORF">O181_092456</name>
</gene>
<keyword evidence="2" id="KW-1185">Reference proteome</keyword>